<feature type="compositionally biased region" description="Low complexity" evidence="1">
    <location>
        <begin position="20"/>
        <end position="38"/>
    </location>
</feature>
<dbReference type="GeneID" id="39589543"/>
<dbReference type="AlphaFoldDB" id="A0A427Y6L3"/>
<proteinExistence type="predicted"/>
<keyword evidence="4" id="KW-1185">Reference proteome</keyword>
<feature type="compositionally biased region" description="Polar residues" evidence="1">
    <location>
        <begin position="39"/>
        <end position="53"/>
    </location>
</feature>
<feature type="transmembrane region" description="Helical" evidence="2">
    <location>
        <begin position="292"/>
        <end position="313"/>
    </location>
</feature>
<evidence type="ECO:0000313" key="4">
    <source>
        <dbReference type="Proteomes" id="UP000279236"/>
    </source>
</evidence>
<gene>
    <name evidence="3" type="ORF">EHS24_005000</name>
</gene>
<keyword evidence="2" id="KW-0472">Membrane</keyword>
<organism evidence="3 4">
    <name type="scientific">Apiotrichum porosum</name>
    <dbReference type="NCBI Taxonomy" id="105984"/>
    <lineage>
        <taxon>Eukaryota</taxon>
        <taxon>Fungi</taxon>
        <taxon>Dikarya</taxon>
        <taxon>Basidiomycota</taxon>
        <taxon>Agaricomycotina</taxon>
        <taxon>Tremellomycetes</taxon>
        <taxon>Trichosporonales</taxon>
        <taxon>Trichosporonaceae</taxon>
        <taxon>Apiotrichum</taxon>
    </lineage>
</organism>
<dbReference type="OrthoDB" id="2562897at2759"/>
<evidence type="ECO:0000256" key="2">
    <source>
        <dbReference type="SAM" id="Phobius"/>
    </source>
</evidence>
<protein>
    <submittedName>
        <fullName evidence="3">Uncharacterized protein</fullName>
    </submittedName>
</protein>
<accession>A0A427Y6L3</accession>
<feature type="compositionally biased region" description="Basic and acidic residues" evidence="1">
    <location>
        <begin position="109"/>
        <end position="120"/>
    </location>
</feature>
<feature type="compositionally biased region" description="Polar residues" evidence="1">
    <location>
        <begin position="83"/>
        <end position="101"/>
    </location>
</feature>
<evidence type="ECO:0000313" key="3">
    <source>
        <dbReference type="EMBL" id="RSH86729.1"/>
    </source>
</evidence>
<feature type="region of interest" description="Disordered" evidence="1">
    <location>
        <begin position="83"/>
        <end position="120"/>
    </location>
</feature>
<name>A0A427Y6L3_9TREE</name>
<feature type="region of interest" description="Disordered" evidence="1">
    <location>
        <begin position="216"/>
        <end position="246"/>
    </location>
</feature>
<keyword evidence="2" id="KW-1133">Transmembrane helix</keyword>
<feature type="region of interest" description="Disordered" evidence="1">
    <location>
        <begin position="1"/>
        <end position="54"/>
    </location>
</feature>
<dbReference type="EMBL" id="RSCE01000002">
    <property type="protein sequence ID" value="RSH86729.1"/>
    <property type="molecule type" value="Genomic_DNA"/>
</dbReference>
<reference evidence="3 4" key="1">
    <citation type="submission" date="2018-11" db="EMBL/GenBank/DDBJ databases">
        <title>Genome sequence of Apiotrichum porosum DSM 27194.</title>
        <authorList>
            <person name="Aliyu H."/>
            <person name="Gorte O."/>
            <person name="Ochsenreither K."/>
        </authorList>
    </citation>
    <scope>NUCLEOTIDE SEQUENCE [LARGE SCALE GENOMIC DNA]</scope>
    <source>
        <strain evidence="3 4">DSM 27194</strain>
    </source>
</reference>
<keyword evidence="2" id="KW-0812">Transmembrane</keyword>
<dbReference type="RefSeq" id="XP_028479514.1">
    <property type="nucleotide sequence ID" value="XM_028620542.1"/>
</dbReference>
<evidence type="ECO:0000256" key="1">
    <source>
        <dbReference type="SAM" id="MobiDB-lite"/>
    </source>
</evidence>
<comment type="caution">
    <text evidence="3">The sequence shown here is derived from an EMBL/GenBank/DDBJ whole genome shotgun (WGS) entry which is preliminary data.</text>
</comment>
<sequence>MATSPPGSRRSAAPHPRGRLASPPIAAAASPPLHATLPVNGQHSTVSRSTSVSPLPVPPANLALPAAMQPAALPPLVINPSLLSRQTSPRSGRSASAVQSRTHTDDDEPRTSGEDVTEEAHPLQAEIERLTALCEDHSRKFRSSKATFEHRVFSEYPSILTRLGELDVRAEKATADLYAALHEAVPALRGRLAALEDERTADVETMRQRTTPWRDFLPEEDDKENGLALSRSRSGGGRRGKVSKIERMRGADSESDALSLIERWGEEVTISLTDQIARLKSQLFEEGRKRNIVIRLVLVLAAMGGVVLLFFALRKGHASITSSSRPA</sequence>
<dbReference type="Proteomes" id="UP000279236">
    <property type="component" value="Unassembled WGS sequence"/>
</dbReference>